<evidence type="ECO:0000256" key="1">
    <source>
        <dbReference type="ARBA" id="ARBA00043967"/>
    </source>
</evidence>
<dbReference type="GO" id="GO:0016226">
    <property type="term" value="P:iron-sulfur cluster assembly"/>
    <property type="evidence" value="ECO:0007669"/>
    <property type="project" value="InterPro"/>
</dbReference>
<dbReference type="InterPro" id="IPR045595">
    <property type="entry name" value="SufBD_N"/>
</dbReference>
<dbReference type="Proteomes" id="UP000318212">
    <property type="component" value="Unassembled WGS sequence"/>
</dbReference>
<name>A0A508AE44_9GAMM</name>
<dbReference type="PANTHER" id="PTHR43575">
    <property type="entry name" value="PROTEIN ABCI7, CHLOROPLASTIC"/>
    <property type="match status" value="1"/>
</dbReference>
<dbReference type="RefSeq" id="WP_141517671.1">
    <property type="nucleotide sequence ID" value="NZ_VICE01000048.1"/>
</dbReference>
<evidence type="ECO:0000259" key="2">
    <source>
        <dbReference type="Pfam" id="PF01458"/>
    </source>
</evidence>
<dbReference type="InterPro" id="IPR055346">
    <property type="entry name" value="Fe-S_cluster_assembly_SufBD"/>
</dbReference>
<comment type="similarity">
    <text evidence="1">Belongs to the iron-sulfur cluster assembly SufBD family.</text>
</comment>
<protein>
    <submittedName>
        <fullName evidence="4">Fe-S cluster assembly protein SufD</fullName>
    </submittedName>
</protein>
<dbReference type="NCBIfam" id="TIGR01981">
    <property type="entry name" value="sufD"/>
    <property type="match status" value="1"/>
</dbReference>
<comment type="caution">
    <text evidence="4">The sequence shown here is derived from an EMBL/GenBank/DDBJ whole genome shotgun (WGS) entry which is preliminary data.</text>
</comment>
<dbReference type="InterPro" id="IPR037284">
    <property type="entry name" value="SUF_FeS_clus_asmbl_SufBD_sf"/>
</dbReference>
<dbReference type="OrthoDB" id="9768262at2"/>
<dbReference type="Pfam" id="PF19295">
    <property type="entry name" value="SufBD_N"/>
    <property type="match status" value="1"/>
</dbReference>
<dbReference type="InterPro" id="IPR000825">
    <property type="entry name" value="SUF_FeS_clus_asmbl_SufBD_core"/>
</dbReference>
<feature type="domain" description="SUF system FeS cluster assembly SufBD N-terminal" evidence="3">
    <location>
        <begin position="4"/>
        <end position="162"/>
    </location>
</feature>
<proteinExistence type="inferred from homology"/>
<dbReference type="SUPFAM" id="SSF101960">
    <property type="entry name" value="Stabilizer of iron transporter SufD"/>
    <property type="match status" value="1"/>
</dbReference>
<evidence type="ECO:0000313" key="5">
    <source>
        <dbReference type="Proteomes" id="UP000318212"/>
    </source>
</evidence>
<reference evidence="4 5" key="1">
    <citation type="submission" date="2019-06" db="EMBL/GenBank/DDBJ databases">
        <title>Lysobacter alkalisoli sp. nov. isolated from saline soil.</title>
        <authorList>
            <person name="Sun J.-Q."/>
            <person name="Xu L."/>
        </authorList>
    </citation>
    <scope>NUCLEOTIDE SEQUENCE [LARGE SCALE GENOMIC DNA]</scope>
    <source>
        <strain evidence="4 5">JCM 31130</strain>
    </source>
</reference>
<dbReference type="EMBL" id="VICE01000048">
    <property type="protein sequence ID" value="TQD48270.1"/>
    <property type="molecule type" value="Genomic_DNA"/>
</dbReference>
<keyword evidence="5" id="KW-1185">Reference proteome</keyword>
<dbReference type="AlphaFoldDB" id="A0A508AE44"/>
<dbReference type="Pfam" id="PF01458">
    <property type="entry name" value="SUFBD_core"/>
    <property type="match status" value="1"/>
</dbReference>
<sequence length="433" mass="46481">MGALLDSFRDSFEALANREAAGLGESRRAALDAALGAGMPHARVEAWKYTPLRALERRAFRAPDARAHAFDATAIERVPAPRMVFVNGVFDARHSDLDGLPQGASLVPLSRVLAGDDPRDANFLARRFDRDDEIFARFNAALAVEGGVLRVEAGTTVEAPVHLVFIGTAEDGDRACHLRHLVELREGARLIVVEHHLGDVAHRHLSNHLLHAHLGADASLVHARVQDEDEGATVMARTDAVLARGAQYRRLDLELGASLSRHELNIALQGEGASAHANGVLLASGRRHLDTRLGIDHAGRDSRCELIWRGLGAGRSRAAFHGGILIREGADGTEATLSNKNLLLTEGAEIDSQPVLEIHADEVQAAHGATVGQLDPTALFYLRSRGIPAEQARSLLTAAFCRETVAVIEEASLRDVLADRLDAALARLEGAGS</sequence>
<dbReference type="PANTHER" id="PTHR43575:SF1">
    <property type="entry name" value="PROTEIN ABCI7, CHLOROPLASTIC"/>
    <property type="match status" value="1"/>
</dbReference>
<accession>A0A508AE44</accession>
<gene>
    <name evidence="4" type="primary">sufD</name>
    <name evidence="4" type="ORF">FKV25_04835</name>
</gene>
<organism evidence="4 5">
    <name type="scientific">Marilutibacter aestuarii</name>
    <dbReference type="NCBI Taxonomy" id="1706195"/>
    <lineage>
        <taxon>Bacteria</taxon>
        <taxon>Pseudomonadati</taxon>
        <taxon>Pseudomonadota</taxon>
        <taxon>Gammaproteobacteria</taxon>
        <taxon>Lysobacterales</taxon>
        <taxon>Lysobacteraceae</taxon>
        <taxon>Marilutibacter</taxon>
    </lineage>
</organism>
<evidence type="ECO:0000259" key="3">
    <source>
        <dbReference type="Pfam" id="PF19295"/>
    </source>
</evidence>
<feature type="domain" description="SUF system FeS cluster assembly SufBD core" evidence="2">
    <location>
        <begin position="171"/>
        <end position="400"/>
    </location>
</feature>
<evidence type="ECO:0000313" key="4">
    <source>
        <dbReference type="EMBL" id="TQD48270.1"/>
    </source>
</evidence>
<dbReference type="InterPro" id="IPR011542">
    <property type="entry name" value="SUF_FeS_clus_asmbl_SufD"/>
</dbReference>